<accession>A0A514K592</accession>
<evidence type="ECO:0000313" key="1">
    <source>
        <dbReference type="EMBL" id="QDI74058.1"/>
    </source>
</evidence>
<dbReference type="EMBL" id="MK570056">
    <property type="protein sequence ID" value="QDI74058.1"/>
    <property type="molecule type" value="Genomic_DNA"/>
</dbReference>
<sequence length="136" mass="15151">MVHLFQSFKKEVNATQPIKLSENSRTAISFRIKAPTSNSGVIYIGGQNVNSDIGYPLESGEAESELAIPLLDEVFVIGTVSGDEVRVLLYEDPHIHAIRNQLFAIYGQEYLGKMNVKKGINEHSEESLKKLVSQFQ</sequence>
<name>A0A514K592_9VIRU</name>
<dbReference type="Proteomes" id="UP000320887">
    <property type="component" value="Segment"/>
</dbReference>
<protein>
    <submittedName>
        <fullName evidence="1">Uncharacterized protein</fullName>
    </submittedName>
</protein>
<proteinExistence type="predicted"/>
<evidence type="ECO:0000313" key="2">
    <source>
        <dbReference type="Proteomes" id="UP000320887"/>
    </source>
</evidence>
<reference evidence="1 2" key="1">
    <citation type="submission" date="2019-02" db="EMBL/GenBank/DDBJ databases">
        <title>Spindle-shaped viruses infect a marine ammonia-oxidizing thaumarchaeon.</title>
        <authorList>
            <person name="Kim J.-G."/>
            <person name="Kim S.-J."/>
            <person name="Rhee S.-K."/>
        </authorList>
    </citation>
    <scope>NUCLEOTIDE SEQUENCE [LARGE SCALE GENOMIC DNA]</scope>
    <source>
        <strain evidence="1">NSV4</strain>
    </source>
</reference>
<organism evidence="1 2">
    <name type="scientific">Nitrosopumilus spindle-shaped virus</name>
    <dbReference type="NCBI Taxonomy" id="2508184"/>
    <lineage>
        <taxon>Viruses</taxon>
        <taxon>Viruses incertae sedis</taxon>
        <taxon>Thaspiviridae</taxon>
        <taxon>Nitmarvirus</taxon>
        <taxon>Nitmarvirus maris</taxon>
        <taxon>Nitmarvirus NSV1</taxon>
    </lineage>
</organism>